<comment type="caution">
    <text evidence="1">The sequence shown here is derived from an EMBL/GenBank/DDBJ whole genome shotgun (WGS) entry which is preliminary data.</text>
</comment>
<proteinExistence type="predicted"/>
<dbReference type="Proteomes" id="UP000616151">
    <property type="component" value="Unassembled WGS sequence"/>
</dbReference>
<protein>
    <submittedName>
        <fullName evidence="1">Fatty acid desaturase</fullName>
    </submittedName>
</protein>
<reference evidence="1" key="1">
    <citation type="submission" date="2021-01" db="EMBL/GenBank/DDBJ databases">
        <authorList>
            <person name="Sun Q."/>
        </authorList>
    </citation>
    <scope>NUCLEOTIDE SEQUENCE</scope>
    <source>
        <strain evidence="1">YIM B02566</strain>
    </source>
</reference>
<evidence type="ECO:0000313" key="2">
    <source>
        <dbReference type="Proteomes" id="UP000616151"/>
    </source>
</evidence>
<keyword evidence="2" id="KW-1185">Reference proteome</keyword>
<evidence type="ECO:0000313" key="1">
    <source>
        <dbReference type="EMBL" id="MBK1869492.1"/>
    </source>
</evidence>
<organism evidence="1 2">
    <name type="scientific">Taklimakanibacter albus</name>
    <dbReference type="NCBI Taxonomy" id="2800327"/>
    <lineage>
        <taxon>Bacteria</taxon>
        <taxon>Pseudomonadati</taxon>
        <taxon>Pseudomonadota</taxon>
        <taxon>Alphaproteobacteria</taxon>
        <taxon>Hyphomicrobiales</taxon>
        <taxon>Aestuariivirgaceae</taxon>
        <taxon>Taklimakanibacter</taxon>
    </lineage>
</organism>
<accession>A0ACC5RA87</accession>
<dbReference type="EMBL" id="JAENHL010000008">
    <property type="protein sequence ID" value="MBK1869492.1"/>
    <property type="molecule type" value="Genomic_DNA"/>
</dbReference>
<gene>
    <name evidence="1" type="ORF">JHL16_24240</name>
</gene>
<sequence>MLPPREIETAKPLNIEWPTVTLIALMYGLLALLMWFFHALPWWVVVPAAAYLVALHGSLQHEALHGHPTRNRLVNELLVAISPSLWFPYRRYRKLHLTHHNDEHLTDPQLDPESYYLLPDHWVRLPAPMKQLYTINNTLAGRMILGPIIAAVRFWSSELVALLKGDREILNAWLLHIPAAAVTLVYALWVCGIPFWQYVLLFVYPGIALMLVRSFCEHQAAENEGERTIIVEASPFWSLLFLNNNLHVAHHTRPRLPWYELPAYYRAERDALVAKNNGYRMNGYGEIFRRYFLRPKEPVAHPLIK</sequence>
<name>A0ACC5RA87_9HYPH</name>